<evidence type="ECO:0000256" key="5">
    <source>
        <dbReference type="ARBA" id="ARBA00022801"/>
    </source>
</evidence>
<name>A0AAD4QBM0_9AGAM</name>
<dbReference type="Proteomes" id="UP001201163">
    <property type="component" value="Unassembled WGS sequence"/>
</dbReference>
<sequence length="614" mass="68721">MRAHEDRPTRDRIESLPPDNHPKEVPDSVTKPRARPKPRTEVAPLFEIVRRSARLSGAEQQRFSPKPDPDEVILAYRSGAGSLNITNGDVSRLKPGEFLNDTLIEFGLKLWLADLHESNPELATQVHVFSSFFYKKLSTKVPEEGYNSVRKWTSKFDLFQKKYIIVPINENMHWYLAIIYFPEYTLLPRSKQVTNIRRRSNRRSGGADFSGVKDLEPTSKQSPPPPPHPDPPPSAQADSASPSGLITPVSTRTDDQREEIDVERMVESGGPLPELLAKQNDEHVQVVDKDAPVDDAAGLEDSLTLLYPGSSPHVRRTELPSLDQQVDVIEQEEHPASISVSEGGSARDSGIPPTTFYGQNNHRRRNVTSPEISPVDNGPPVEIVVEEDVIMANPDSEHEEAVEHSQTYIFTFDSLSSKHPQAVKRLGKYLLMEAHDKKQRDEDTLIEPKGMQAHVPHQPNHCDCGVYLLHFAKTFMKDPKLSSEIIQNRSSPQKGRRVHEHWDDRLVVHYRDELAARIHLLSDEWKRQRSEQDAAAKAKNQTEAAAAAAAPQEQQQSSADPTPAASSKADNDSDSEIEVLVSPKKATTSKATPRRYSRLADYSKRGAAARMRGG</sequence>
<feature type="region of interest" description="Disordered" evidence="6">
    <location>
        <begin position="1"/>
        <end position="43"/>
    </location>
</feature>
<keyword evidence="4" id="KW-0833">Ubl conjugation pathway</keyword>
<keyword evidence="5" id="KW-0378">Hydrolase</keyword>
<evidence type="ECO:0000256" key="3">
    <source>
        <dbReference type="ARBA" id="ARBA00022670"/>
    </source>
</evidence>
<dbReference type="EMBL" id="JAKELL010000005">
    <property type="protein sequence ID" value="KAH8998537.1"/>
    <property type="molecule type" value="Genomic_DNA"/>
</dbReference>
<proteinExistence type="inferred from homology"/>
<dbReference type="GO" id="GO:0016926">
    <property type="term" value="P:protein desumoylation"/>
    <property type="evidence" value="ECO:0007669"/>
    <property type="project" value="TreeGrafter"/>
</dbReference>
<dbReference type="GO" id="GO:0005737">
    <property type="term" value="C:cytoplasm"/>
    <property type="evidence" value="ECO:0007669"/>
    <property type="project" value="TreeGrafter"/>
</dbReference>
<keyword evidence="9" id="KW-1185">Reference proteome</keyword>
<evidence type="ECO:0000313" key="8">
    <source>
        <dbReference type="EMBL" id="KAH8998537.1"/>
    </source>
</evidence>
<dbReference type="InterPro" id="IPR038765">
    <property type="entry name" value="Papain-like_cys_pep_sf"/>
</dbReference>
<dbReference type="GO" id="GO:0006508">
    <property type="term" value="P:proteolysis"/>
    <property type="evidence" value="ECO:0007669"/>
    <property type="project" value="UniProtKB-KW"/>
</dbReference>
<evidence type="ECO:0000259" key="7">
    <source>
        <dbReference type="PROSITE" id="PS50600"/>
    </source>
</evidence>
<evidence type="ECO:0000256" key="2">
    <source>
        <dbReference type="ARBA" id="ARBA00022553"/>
    </source>
</evidence>
<reference evidence="8" key="1">
    <citation type="submission" date="2022-01" db="EMBL/GenBank/DDBJ databases">
        <title>Comparative genomics reveals a dynamic genome evolution in the ectomycorrhizal milk-cap (Lactarius) mushrooms.</title>
        <authorList>
            <consortium name="DOE Joint Genome Institute"/>
            <person name="Lebreton A."/>
            <person name="Tang N."/>
            <person name="Kuo A."/>
            <person name="LaButti K."/>
            <person name="Drula E."/>
            <person name="Barry K."/>
            <person name="Clum A."/>
            <person name="Lipzen A."/>
            <person name="Mousain D."/>
            <person name="Ng V."/>
            <person name="Wang R."/>
            <person name="Wang X."/>
            <person name="Dai Y."/>
            <person name="Henrissat B."/>
            <person name="Grigoriev I.V."/>
            <person name="Guerin-Laguette A."/>
            <person name="Yu F."/>
            <person name="Martin F.M."/>
        </authorList>
    </citation>
    <scope>NUCLEOTIDE SEQUENCE</scope>
    <source>
        <strain evidence="8">QP</strain>
    </source>
</reference>
<keyword evidence="3" id="KW-0645">Protease</keyword>
<dbReference type="GO" id="GO:0005634">
    <property type="term" value="C:nucleus"/>
    <property type="evidence" value="ECO:0007669"/>
    <property type="project" value="TreeGrafter"/>
</dbReference>
<feature type="domain" description="Ubiquitin-like protease family profile" evidence="7">
    <location>
        <begin position="83"/>
        <end position="475"/>
    </location>
</feature>
<protein>
    <recommendedName>
        <fullName evidence="7">Ubiquitin-like protease family profile domain-containing protein</fullName>
    </recommendedName>
</protein>
<feature type="region of interest" description="Disordered" evidence="6">
    <location>
        <begin position="335"/>
        <end position="379"/>
    </location>
</feature>
<comment type="similarity">
    <text evidence="1">Belongs to the peptidase C48 family.</text>
</comment>
<dbReference type="PANTHER" id="PTHR46896">
    <property type="entry name" value="SENTRIN-SPECIFIC PROTEASE"/>
    <property type="match status" value="1"/>
</dbReference>
<feature type="compositionally biased region" description="Low complexity" evidence="6">
    <location>
        <begin position="537"/>
        <end position="568"/>
    </location>
</feature>
<keyword evidence="2" id="KW-0597">Phosphoprotein</keyword>
<dbReference type="GO" id="GO:0070139">
    <property type="term" value="F:SUMO-specific endopeptidase activity"/>
    <property type="evidence" value="ECO:0007669"/>
    <property type="project" value="TreeGrafter"/>
</dbReference>
<evidence type="ECO:0000313" key="9">
    <source>
        <dbReference type="Proteomes" id="UP001201163"/>
    </source>
</evidence>
<dbReference type="PROSITE" id="PS50600">
    <property type="entry name" value="ULP_PROTEASE"/>
    <property type="match status" value="1"/>
</dbReference>
<feature type="region of interest" description="Disordered" evidence="6">
    <location>
        <begin position="531"/>
        <end position="614"/>
    </location>
</feature>
<dbReference type="Pfam" id="PF02902">
    <property type="entry name" value="Peptidase_C48"/>
    <property type="match status" value="2"/>
</dbReference>
<organism evidence="8 9">
    <name type="scientific">Lactarius akahatsu</name>
    <dbReference type="NCBI Taxonomy" id="416441"/>
    <lineage>
        <taxon>Eukaryota</taxon>
        <taxon>Fungi</taxon>
        <taxon>Dikarya</taxon>
        <taxon>Basidiomycota</taxon>
        <taxon>Agaricomycotina</taxon>
        <taxon>Agaricomycetes</taxon>
        <taxon>Russulales</taxon>
        <taxon>Russulaceae</taxon>
        <taxon>Lactarius</taxon>
    </lineage>
</organism>
<evidence type="ECO:0000256" key="6">
    <source>
        <dbReference type="SAM" id="MobiDB-lite"/>
    </source>
</evidence>
<dbReference type="InterPro" id="IPR051947">
    <property type="entry name" value="Sentrin-specific_protease"/>
</dbReference>
<evidence type="ECO:0000256" key="1">
    <source>
        <dbReference type="ARBA" id="ARBA00005234"/>
    </source>
</evidence>
<feature type="compositionally biased region" description="Pro residues" evidence="6">
    <location>
        <begin position="222"/>
        <end position="234"/>
    </location>
</feature>
<dbReference type="InterPro" id="IPR003653">
    <property type="entry name" value="Peptidase_C48_C"/>
</dbReference>
<dbReference type="Gene3D" id="3.40.395.10">
    <property type="entry name" value="Adenoviral Proteinase, Chain A"/>
    <property type="match status" value="2"/>
</dbReference>
<accession>A0AAD4QBM0</accession>
<feature type="region of interest" description="Disordered" evidence="6">
    <location>
        <begin position="195"/>
        <end position="258"/>
    </location>
</feature>
<dbReference type="PANTHER" id="PTHR46896:SF3">
    <property type="entry name" value="FI06413P-RELATED"/>
    <property type="match status" value="1"/>
</dbReference>
<gene>
    <name evidence="8" type="ORF">EDB92DRAFT_1181303</name>
</gene>
<dbReference type="SUPFAM" id="SSF54001">
    <property type="entry name" value="Cysteine proteinases"/>
    <property type="match status" value="1"/>
</dbReference>
<feature type="compositionally biased region" description="Basic and acidic residues" evidence="6">
    <location>
        <begin position="1"/>
        <end position="26"/>
    </location>
</feature>
<comment type="caution">
    <text evidence="8">The sequence shown here is derived from an EMBL/GenBank/DDBJ whole genome shotgun (WGS) entry which is preliminary data.</text>
</comment>
<dbReference type="AlphaFoldDB" id="A0AAD4QBM0"/>
<evidence type="ECO:0000256" key="4">
    <source>
        <dbReference type="ARBA" id="ARBA00022786"/>
    </source>
</evidence>